<dbReference type="InterPro" id="IPR021276">
    <property type="entry name" value="DUF2855"/>
</dbReference>
<reference evidence="1 2" key="1">
    <citation type="submission" date="2024-07" db="EMBL/GenBank/DDBJ databases">
        <title>Section-level genome sequencing and comparative genomics of Aspergillus sections Usti and Cavernicolus.</title>
        <authorList>
            <consortium name="Lawrence Berkeley National Laboratory"/>
            <person name="Nybo J.L."/>
            <person name="Vesth T.C."/>
            <person name="Theobald S."/>
            <person name="Frisvad J.C."/>
            <person name="Larsen T.O."/>
            <person name="Kjaerboelling I."/>
            <person name="Rothschild-Mancinelli K."/>
            <person name="Lyhne E.K."/>
            <person name="Kogle M.E."/>
            <person name="Barry K."/>
            <person name="Clum A."/>
            <person name="Na H."/>
            <person name="Ledsgaard L."/>
            <person name="Lin J."/>
            <person name="Lipzen A."/>
            <person name="Kuo A."/>
            <person name="Riley R."/>
            <person name="Mondo S."/>
            <person name="Labutti K."/>
            <person name="Haridas S."/>
            <person name="Pangalinan J."/>
            <person name="Salamov A.A."/>
            <person name="Simmons B.A."/>
            <person name="Magnuson J.K."/>
            <person name="Chen J."/>
            <person name="Drula E."/>
            <person name="Henrissat B."/>
            <person name="Wiebenga A."/>
            <person name="Lubbers R.J."/>
            <person name="Gomes A.C."/>
            <person name="Makela M.R."/>
            <person name="Stajich J."/>
            <person name="Grigoriev I.V."/>
            <person name="Mortensen U.H."/>
            <person name="De Vries R.P."/>
            <person name="Baker S.E."/>
            <person name="Andersen M.R."/>
        </authorList>
    </citation>
    <scope>NUCLEOTIDE SEQUENCE [LARGE SCALE GENOMIC DNA]</scope>
    <source>
        <strain evidence="1 2">CBS 209.92</strain>
    </source>
</reference>
<evidence type="ECO:0000313" key="2">
    <source>
        <dbReference type="Proteomes" id="UP001610563"/>
    </source>
</evidence>
<dbReference type="Proteomes" id="UP001610563">
    <property type="component" value="Unassembled WGS sequence"/>
</dbReference>
<dbReference type="Pfam" id="PF11017">
    <property type="entry name" value="DUF2855"/>
    <property type="match status" value="1"/>
</dbReference>
<comment type="caution">
    <text evidence="1">The sequence shown here is derived from an EMBL/GenBank/DDBJ whole genome shotgun (WGS) entry which is preliminary data.</text>
</comment>
<name>A0ABR4FLI6_9EURO</name>
<sequence>MDVHVVSKLDNRQHATIQVSAPTDPLKPSSVRVRTALIGLTSNNLTYAMGGAFLGWWDAYPLPEGCEAPYDNQTWGIVPAWGFATVLETAIPMISAGTTIYGLWPTSSCPVDLELVPTVPGGNWQEVSPHRQKLASFYNRYTVVNIKGQSLEDMAWDAVVYPTWGAGYILSEYVFSPDPSTRPGIHPLGAAGGNWSPADADLSKAIFISLAASTKTARGAAYNLFRRPAGSGPLAMMEITSSPGPLEEAAKNMAPVFPTKSLHYEDIPHCAEWLSSIHPSPERIIIADFGGRDGALDTLVKTYQEATELHSAKVTVIAVGNQQKIYTIPEIMAMQASHASIKVQMNTSGVQEAALKIREPKAYFDELHERWNEWLESREVAAPDLRLVWGNAIAGANGVEGGWDALCQGKVKPEEALVYRVE</sequence>
<gene>
    <name evidence="1" type="ORF">BJX66DRAFT_348648</name>
</gene>
<keyword evidence="2" id="KW-1185">Reference proteome</keyword>
<organism evidence="1 2">
    <name type="scientific">Aspergillus keveii</name>
    <dbReference type="NCBI Taxonomy" id="714993"/>
    <lineage>
        <taxon>Eukaryota</taxon>
        <taxon>Fungi</taxon>
        <taxon>Dikarya</taxon>
        <taxon>Ascomycota</taxon>
        <taxon>Pezizomycotina</taxon>
        <taxon>Eurotiomycetes</taxon>
        <taxon>Eurotiomycetidae</taxon>
        <taxon>Eurotiales</taxon>
        <taxon>Aspergillaceae</taxon>
        <taxon>Aspergillus</taxon>
        <taxon>Aspergillus subgen. Nidulantes</taxon>
    </lineage>
</organism>
<dbReference type="EMBL" id="JBFTWV010000194">
    <property type="protein sequence ID" value="KAL2784112.1"/>
    <property type="molecule type" value="Genomic_DNA"/>
</dbReference>
<protein>
    <submittedName>
        <fullName evidence="1">Uncharacterized protein</fullName>
    </submittedName>
</protein>
<evidence type="ECO:0000313" key="1">
    <source>
        <dbReference type="EMBL" id="KAL2784112.1"/>
    </source>
</evidence>
<accession>A0ABR4FLI6</accession>
<proteinExistence type="predicted"/>